<feature type="region of interest" description="Disordered" evidence="1">
    <location>
        <begin position="234"/>
        <end position="257"/>
    </location>
</feature>
<accession>A0ABP9RSA7</accession>
<dbReference type="Pfam" id="PF22422">
    <property type="entry name" value="MGH1-like_GH"/>
    <property type="match status" value="1"/>
</dbReference>
<dbReference type="Gene3D" id="1.50.10.10">
    <property type="match status" value="1"/>
</dbReference>
<feature type="domain" description="Mannosylglycerate hydrolase MGH1-like glycoside hydrolase" evidence="3">
    <location>
        <begin position="396"/>
        <end position="629"/>
    </location>
</feature>
<dbReference type="SUPFAM" id="SSF48208">
    <property type="entry name" value="Six-hairpin glycosidases"/>
    <property type="match status" value="1"/>
</dbReference>
<feature type="compositionally biased region" description="Basic and acidic residues" evidence="1">
    <location>
        <begin position="246"/>
        <end position="257"/>
    </location>
</feature>
<protein>
    <submittedName>
        <fullName evidence="4">Glycogen debranching N-terminal domain-containing protein</fullName>
    </submittedName>
</protein>
<evidence type="ECO:0000256" key="1">
    <source>
        <dbReference type="SAM" id="MobiDB-lite"/>
    </source>
</evidence>
<dbReference type="InterPro" id="IPR054491">
    <property type="entry name" value="MGH1-like_GH"/>
</dbReference>
<dbReference type="Pfam" id="PF14742">
    <property type="entry name" value="GDE_N_bis"/>
    <property type="match status" value="1"/>
</dbReference>
<comment type="caution">
    <text evidence="4">The sequence shown here is derived from an EMBL/GenBank/DDBJ whole genome shotgun (WGS) entry which is preliminary data.</text>
</comment>
<evidence type="ECO:0000313" key="5">
    <source>
        <dbReference type="Proteomes" id="UP001501570"/>
    </source>
</evidence>
<dbReference type="InterPro" id="IPR032856">
    <property type="entry name" value="GDE_N_bis"/>
</dbReference>
<proteinExistence type="predicted"/>
<dbReference type="RefSeq" id="WP_345629300.1">
    <property type="nucleotide sequence ID" value="NZ_BAABJQ010000006.1"/>
</dbReference>
<keyword evidence="5" id="KW-1185">Reference proteome</keyword>
<reference evidence="5" key="1">
    <citation type="journal article" date="2019" name="Int. J. Syst. Evol. Microbiol.">
        <title>The Global Catalogue of Microorganisms (GCM) 10K type strain sequencing project: providing services to taxonomists for standard genome sequencing and annotation.</title>
        <authorList>
            <consortium name="The Broad Institute Genomics Platform"/>
            <consortium name="The Broad Institute Genome Sequencing Center for Infectious Disease"/>
            <person name="Wu L."/>
            <person name="Ma J."/>
        </authorList>
    </citation>
    <scope>NUCLEOTIDE SEQUENCE [LARGE SCALE GENOMIC DNA]</scope>
    <source>
        <strain evidence="5">JCM 18304</strain>
    </source>
</reference>
<dbReference type="Proteomes" id="UP001501570">
    <property type="component" value="Unassembled WGS sequence"/>
</dbReference>
<feature type="region of interest" description="Disordered" evidence="1">
    <location>
        <begin position="1"/>
        <end position="37"/>
    </location>
</feature>
<name>A0ABP9RSA7_9ACTN</name>
<evidence type="ECO:0000259" key="3">
    <source>
        <dbReference type="Pfam" id="PF22422"/>
    </source>
</evidence>
<gene>
    <name evidence="4" type="ORF">GCM10023322_26310</name>
</gene>
<dbReference type="InterPro" id="IPR008928">
    <property type="entry name" value="6-hairpin_glycosidase_sf"/>
</dbReference>
<dbReference type="InterPro" id="IPR012341">
    <property type="entry name" value="6hp_glycosidase-like_sf"/>
</dbReference>
<organism evidence="4 5">
    <name type="scientific">Rugosimonospora acidiphila</name>
    <dbReference type="NCBI Taxonomy" id="556531"/>
    <lineage>
        <taxon>Bacteria</taxon>
        <taxon>Bacillati</taxon>
        <taxon>Actinomycetota</taxon>
        <taxon>Actinomycetes</taxon>
        <taxon>Micromonosporales</taxon>
        <taxon>Micromonosporaceae</taxon>
        <taxon>Rugosimonospora</taxon>
    </lineage>
</organism>
<dbReference type="EMBL" id="BAABJQ010000006">
    <property type="protein sequence ID" value="GAA5184558.1"/>
    <property type="molecule type" value="Genomic_DNA"/>
</dbReference>
<sequence>MAGQQTQVRRATPADPMPGVSKDESLPPRDARNLPPELGSDAIAVVAGRTFMYSNHVGDIPAGTIGGLVHADTRLLNKWILTINGIPLYSLRSGVVEHFGASFLLTNPPMPGLLANTLGVRRRRLLGDGFREEIEIRSFAEEPLDLELRIAIGNDFADLFEMKSRVRDRSAQIERDHAPDNCRVHLSYRNEQFEAHTVVDAYPAATLIDGDDLVWRLRLEPGKEWRCDLDVPLSHSPRQSEPPVRNLDEMERSAGDPVTKWREELPHISSDSELVKRATRTATRDLVSLRIRATADETKILMPAAGLPWYLTTFGRDTLITAYQTSSLGTTLAKGGLLALASKQGKFCDDFRDEEPGKMPHEIRSGELTQLGQLPYSPYYGGVDTTALWLILLSEFWRWTLDEEFVRSMRDTALAALNWIDEYGDRDGDGYVEYQTRSPQGLGNQCWRDSWEGVQSADGSIPVLPIATCETQGYVYDAKLRLAELADGPLRDAELAARLRRDAGELFERFNRDFWIDDRGGYYAIGLDGDKRKIDSLTSNIGHLLWSGIVPEDRARAVADRLMSDAMFSGWGVRTLSALDTGYNPIGYHHGTVWPHDNSIIAVGLGRYGFREEANRIIMAMLEASEFSEYRLPEVLSGYPRSRAIFPVPFPTACSPQAWASGAPLLFVRTMLGLRTTQGRVEVDPCLPDGIEHIHISGLHAFGKQWDVDASGTTGEIRPAR</sequence>
<feature type="compositionally biased region" description="Basic and acidic residues" evidence="1">
    <location>
        <begin position="21"/>
        <end position="32"/>
    </location>
</feature>
<evidence type="ECO:0000259" key="2">
    <source>
        <dbReference type="Pfam" id="PF14742"/>
    </source>
</evidence>
<feature type="domain" description="Putative glycogen debranching enzyme N-terminal" evidence="2">
    <location>
        <begin position="46"/>
        <end position="229"/>
    </location>
</feature>
<evidence type="ECO:0000313" key="4">
    <source>
        <dbReference type="EMBL" id="GAA5184558.1"/>
    </source>
</evidence>